<organism evidence="1 2">
    <name type="scientific">Hypsizygus marmoreus</name>
    <name type="common">White beech mushroom</name>
    <name type="synonym">Agaricus marmoreus</name>
    <dbReference type="NCBI Taxonomy" id="39966"/>
    <lineage>
        <taxon>Eukaryota</taxon>
        <taxon>Fungi</taxon>
        <taxon>Dikarya</taxon>
        <taxon>Basidiomycota</taxon>
        <taxon>Agaricomycotina</taxon>
        <taxon>Agaricomycetes</taxon>
        <taxon>Agaricomycetidae</taxon>
        <taxon>Agaricales</taxon>
        <taxon>Tricholomatineae</taxon>
        <taxon>Lyophyllaceae</taxon>
        <taxon>Hypsizygus</taxon>
    </lineage>
</organism>
<protein>
    <recommendedName>
        <fullName evidence="3">F-box domain-containing protein</fullName>
    </recommendedName>
</protein>
<reference evidence="1" key="1">
    <citation type="submission" date="2018-04" db="EMBL/GenBank/DDBJ databases">
        <title>Whole genome sequencing of Hypsizygus marmoreus.</title>
        <authorList>
            <person name="Choi I.-G."/>
            <person name="Min B."/>
            <person name="Kim J.-G."/>
            <person name="Kim S."/>
            <person name="Oh Y.-L."/>
            <person name="Kong W.-S."/>
            <person name="Park H."/>
            <person name="Jeong J."/>
            <person name="Song E.-S."/>
        </authorList>
    </citation>
    <scope>NUCLEOTIDE SEQUENCE [LARGE SCALE GENOMIC DNA]</scope>
    <source>
        <strain evidence="1">51987-8</strain>
    </source>
</reference>
<evidence type="ECO:0000313" key="1">
    <source>
        <dbReference type="EMBL" id="RDB27749.1"/>
    </source>
</evidence>
<dbReference type="EMBL" id="LUEZ02000014">
    <property type="protein sequence ID" value="RDB27749.1"/>
    <property type="molecule type" value="Genomic_DNA"/>
</dbReference>
<evidence type="ECO:0000313" key="2">
    <source>
        <dbReference type="Proteomes" id="UP000076154"/>
    </source>
</evidence>
<accession>A0A369JZG4</accession>
<dbReference type="AlphaFoldDB" id="A0A369JZG4"/>
<sequence length="400" mass="44038">MLMPKLPPELIDNIIDFLHDDILSLRSCSLVSFAWVGASRLHLFRHVTLGVNTHIRRQVTPSLARLCHRLYEVILASPNVATYVTHIVIYDGIPDSIMNHPSLPLLLRKLTSLLSISIISTTQDTSTDSTVSNDLLSALSSLPSLQECTLRGLHFHHPNDILRMLHSCTAVKSLNLMALSFSSSSNGELDIAGLPTRSGEGVETLFIDSGSLASSFLKSRSPVDVAMLRQLSIKLNRKHYVGLASLLPYAVSLQRLEVQLAPDAVEGPALDLSLTPSLAFLAIDVAALIGRRHPLPWLHAVLASMSPVSSLEELNLTVTVDVPPPTLYLAQYQNFMSGWQRLDTLLTTDQFTSLKRVRIDFLLDNPIEDTIVPTIIDDILAYLRGLDGKGVLYVDSCEIR</sequence>
<dbReference type="OrthoDB" id="2788229at2759"/>
<name>A0A369JZG4_HYPMA</name>
<keyword evidence="2" id="KW-1185">Reference proteome</keyword>
<dbReference type="InParanoid" id="A0A369JZG4"/>
<proteinExistence type="predicted"/>
<dbReference type="Proteomes" id="UP000076154">
    <property type="component" value="Unassembled WGS sequence"/>
</dbReference>
<comment type="caution">
    <text evidence="1">The sequence shown here is derived from an EMBL/GenBank/DDBJ whole genome shotgun (WGS) entry which is preliminary data.</text>
</comment>
<evidence type="ECO:0008006" key="3">
    <source>
        <dbReference type="Google" id="ProtNLM"/>
    </source>
</evidence>
<gene>
    <name evidence="1" type="ORF">Hypma_003196</name>
</gene>